<comment type="caution">
    <text evidence="1">The sequence shown here is derived from an EMBL/GenBank/DDBJ whole genome shotgun (WGS) entry which is preliminary data.</text>
</comment>
<dbReference type="EMBL" id="PZZP01000001">
    <property type="protein sequence ID" value="PTM58376.1"/>
    <property type="molecule type" value="Genomic_DNA"/>
</dbReference>
<keyword evidence="2" id="KW-1185">Reference proteome</keyword>
<evidence type="ECO:0000313" key="2">
    <source>
        <dbReference type="Proteomes" id="UP000241639"/>
    </source>
</evidence>
<name>A0A2T4Z905_9BACL</name>
<evidence type="ECO:0000313" key="1">
    <source>
        <dbReference type="EMBL" id="PTM58376.1"/>
    </source>
</evidence>
<protein>
    <recommendedName>
        <fullName evidence="3">Rho termination factor-like protein</fullName>
    </recommendedName>
</protein>
<accession>A0A2T4Z905</accession>
<dbReference type="AlphaFoldDB" id="A0A2T4Z905"/>
<sequence>MGLISFDQTKRLTKRRQEVAEDPAQMTKRELRALAEKRGIDLSEVADRKSDLIAAIREGRA</sequence>
<organism evidence="1 2">
    <name type="scientific">Desmospora activa DSM 45169</name>
    <dbReference type="NCBI Taxonomy" id="1121389"/>
    <lineage>
        <taxon>Bacteria</taxon>
        <taxon>Bacillati</taxon>
        <taxon>Bacillota</taxon>
        <taxon>Bacilli</taxon>
        <taxon>Bacillales</taxon>
        <taxon>Thermoactinomycetaceae</taxon>
        <taxon>Desmospora</taxon>
    </lineage>
</organism>
<evidence type="ECO:0008006" key="3">
    <source>
        <dbReference type="Google" id="ProtNLM"/>
    </source>
</evidence>
<proteinExistence type="predicted"/>
<dbReference type="Proteomes" id="UP000241639">
    <property type="component" value="Unassembled WGS sequence"/>
</dbReference>
<reference evidence="1 2" key="1">
    <citation type="submission" date="2018-04" db="EMBL/GenBank/DDBJ databases">
        <title>Genomic Encyclopedia of Archaeal and Bacterial Type Strains, Phase II (KMG-II): from individual species to whole genera.</title>
        <authorList>
            <person name="Goeker M."/>
        </authorList>
    </citation>
    <scope>NUCLEOTIDE SEQUENCE [LARGE SCALE GENOMIC DNA]</scope>
    <source>
        <strain evidence="1 2">DSM 45169</strain>
    </source>
</reference>
<gene>
    <name evidence="1" type="ORF">C8J48_0958</name>
</gene>
<dbReference type="RefSeq" id="WP_107725188.1">
    <property type="nucleotide sequence ID" value="NZ_PZZP01000001.1"/>
</dbReference>